<comment type="caution">
    <text evidence="3">The sequence shown here is derived from an EMBL/GenBank/DDBJ whole genome shotgun (WGS) entry which is preliminary data.</text>
</comment>
<comment type="similarity">
    <text evidence="1">Belongs to the PI3/PI4-kinase family. Type III PI4K subfamily.</text>
</comment>
<reference evidence="3 4" key="1">
    <citation type="journal article" date="2023" name="bioRxiv">
        <title>Conserved and derived expression patterns and positive selection on dental genes reveal complex evolutionary context of ever-growing rodent molars.</title>
        <authorList>
            <person name="Calamari Z.T."/>
            <person name="Song A."/>
            <person name="Cohen E."/>
            <person name="Akter M."/>
            <person name="Roy R.D."/>
            <person name="Hallikas O."/>
            <person name="Christensen M.M."/>
            <person name="Li P."/>
            <person name="Marangoni P."/>
            <person name="Jernvall J."/>
            <person name="Klein O.D."/>
        </authorList>
    </citation>
    <scope>NUCLEOTIDE SEQUENCE [LARGE SCALE GENOMIC DNA]</scope>
    <source>
        <strain evidence="3">V071</strain>
    </source>
</reference>
<feature type="domain" description="PI4-kinase N-terminal" evidence="2">
    <location>
        <begin position="3"/>
        <end position="326"/>
    </location>
</feature>
<dbReference type="Pfam" id="PF19274">
    <property type="entry name" value="PI4K_N"/>
    <property type="match status" value="1"/>
</dbReference>
<keyword evidence="4" id="KW-1185">Reference proteome</keyword>
<accession>A0AAW0HTT6</accession>
<dbReference type="AlphaFoldDB" id="A0AAW0HTT6"/>
<dbReference type="InterPro" id="IPR045495">
    <property type="entry name" value="PI4K_N"/>
</dbReference>
<evidence type="ECO:0000259" key="2">
    <source>
        <dbReference type="Pfam" id="PF19274"/>
    </source>
</evidence>
<dbReference type="Proteomes" id="UP001488838">
    <property type="component" value="Unassembled WGS sequence"/>
</dbReference>
<organism evidence="3 4">
    <name type="scientific">Myodes glareolus</name>
    <name type="common">Bank vole</name>
    <name type="synonym">Clethrionomys glareolus</name>
    <dbReference type="NCBI Taxonomy" id="447135"/>
    <lineage>
        <taxon>Eukaryota</taxon>
        <taxon>Metazoa</taxon>
        <taxon>Chordata</taxon>
        <taxon>Craniata</taxon>
        <taxon>Vertebrata</taxon>
        <taxon>Euteleostomi</taxon>
        <taxon>Mammalia</taxon>
        <taxon>Eutheria</taxon>
        <taxon>Euarchontoglires</taxon>
        <taxon>Glires</taxon>
        <taxon>Rodentia</taxon>
        <taxon>Myomorpha</taxon>
        <taxon>Muroidea</taxon>
        <taxon>Cricetidae</taxon>
        <taxon>Arvicolinae</taxon>
        <taxon>Myodes</taxon>
    </lineage>
</organism>
<protein>
    <recommendedName>
        <fullName evidence="2">PI4-kinase N-terminal domain-containing protein</fullName>
    </recommendedName>
</protein>
<name>A0AAW0HTT6_MYOGA</name>
<gene>
    <name evidence="3" type="ORF">U0070_023834</name>
</gene>
<proteinExistence type="inferred from homology"/>
<evidence type="ECO:0000313" key="4">
    <source>
        <dbReference type="Proteomes" id="UP001488838"/>
    </source>
</evidence>
<sequence>MSQGELQKILHDADRVHSEMSPLKLRCQANAACVDLMVWAVKDEQGAENLCIKLSEKLQSKTSSKVIIAHLPLLICCLQVSLQRFPFTVAGNDIKISVTNEHSESTLNVMPGKKNQPSMYEQLRDIAIDNICRCLKAGLTVDPVIVEAFLASLSNRLYISQESDKYVSIIWKHGSALQAQSLCLCLFPAHSVGLLKGQVALRDTPKVMEPILQILQQKFCQPPSPLDVLIIDQLGCLVITGNQYIYQEVWNLFQQISVKASSVVYSATKDYKDHGYRHCSLAVINALANIAANIQEEHLVDELLMNLLELFVQLGLEGKRASERASEKGPALKVGRKRLLGFEALSWLKYGAFCVKLFTF</sequence>
<evidence type="ECO:0000313" key="3">
    <source>
        <dbReference type="EMBL" id="KAK7805423.1"/>
    </source>
</evidence>
<dbReference type="EMBL" id="JBBHLL010000341">
    <property type="protein sequence ID" value="KAK7805423.1"/>
    <property type="molecule type" value="Genomic_DNA"/>
</dbReference>
<evidence type="ECO:0000256" key="1">
    <source>
        <dbReference type="ARBA" id="ARBA00006209"/>
    </source>
</evidence>